<reference evidence="1" key="1">
    <citation type="submission" date="2020-05" db="EMBL/GenBank/DDBJ databases">
        <authorList>
            <person name="Chiriac C."/>
            <person name="Salcher M."/>
            <person name="Ghai R."/>
            <person name="Kavagutti S V."/>
        </authorList>
    </citation>
    <scope>NUCLEOTIDE SEQUENCE</scope>
</reference>
<accession>A0A6J5T4A9</accession>
<protein>
    <submittedName>
        <fullName evidence="1">Uncharacterized protein</fullName>
    </submittedName>
</protein>
<organism evidence="1">
    <name type="scientific">uncultured Caudovirales phage</name>
    <dbReference type="NCBI Taxonomy" id="2100421"/>
    <lineage>
        <taxon>Viruses</taxon>
        <taxon>Duplodnaviria</taxon>
        <taxon>Heunggongvirae</taxon>
        <taxon>Uroviricota</taxon>
        <taxon>Caudoviricetes</taxon>
        <taxon>Peduoviridae</taxon>
        <taxon>Maltschvirus</taxon>
        <taxon>Maltschvirus maltsch</taxon>
    </lineage>
</organism>
<evidence type="ECO:0000313" key="1">
    <source>
        <dbReference type="EMBL" id="CAB4222563.1"/>
    </source>
</evidence>
<gene>
    <name evidence="1" type="ORF">UFOVP1655_135</name>
</gene>
<name>A0A6J5T4A9_9CAUD</name>
<sequence>MTTDKEVWEAMTKEELIENIMHFDKESDDLSCENATYSDEANVLNRVISGIVSAMDCYEKNYHNEPDDVLLVDLLDDISRSLENWDGE</sequence>
<dbReference type="EMBL" id="LR797523">
    <property type="protein sequence ID" value="CAB4222563.1"/>
    <property type="molecule type" value="Genomic_DNA"/>
</dbReference>
<proteinExistence type="predicted"/>